<evidence type="ECO:0000259" key="2">
    <source>
        <dbReference type="Pfam" id="PF04155"/>
    </source>
</evidence>
<feature type="chain" id="PRO_5036826575" evidence="1">
    <location>
        <begin position="20"/>
        <end position="217"/>
    </location>
</feature>
<dbReference type="WBParaSite" id="PSAMB.scaffold5916size10590.g27508.t1">
    <property type="protein sequence ID" value="PSAMB.scaffold5916size10590.g27508.t1"/>
    <property type="gene ID" value="PSAMB.scaffold5916size10590.g27508"/>
</dbReference>
<feature type="signal peptide" evidence="1">
    <location>
        <begin position="1"/>
        <end position="19"/>
    </location>
</feature>
<dbReference type="Proteomes" id="UP000887566">
    <property type="component" value="Unplaced"/>
</dbReference>
<dbReference type="AlphaFoldDB" id="A0A914X3T0"/>
<sequence length="217" mass="22002">MNYLLIASALLGVMHMTEGNGFGGSSCGCSAPAPCGGGAPPACPPPPPPCPPPAASVCPAPSPCGGGGGGSLSQVCQPPIPWCAPPPVQNTCSTGGSSGCGGGSSGGGGGGGCGCRTRRRQKTTRVTRDAEIHEITQISDSTEDDVLCNSDDLRQIILNNLTQDPETSKVQIHEVANRKLGGHYAVVCTKENFSYIADSKVYCLDSNSAVSCYAFQI</sequence>
<feature type="domain" description="Ground-like" evidence="2">
    <location>
        <begin position="145"/>
        <end position="215"/>
    </location>
</feature>
<evidence type="ECO:0000313" key="4">
    <source>
        <dbReference type="WBParaSite" id="PSAMB.scaffold5916size10590.g27508.t1"/>
    </source>
</evidence>
<proteinExistence type="predicted"/>
<keyword evidence="1" id="KW-0732">Signal</keyword>
<evidence type="ECO:0000313" key="3">
    <source>
        <dbReference type="Proteomes" id="UP000887566"/>
    </source>
</evidence>
<dbReference type="Pfam" id="PF04155">
    <property type="entry name" value="Ground-like"/>
    <property type="match status" value="1"/>
</dbReference>
<evidence type="ECO:0000256" key="1">
    <source>
        <dbReference type="SAM" id="SignalP"/>
    </source>
</evidence>
<keyword evidence="3" id="KW-1185">Reference proteome</keyword>
<protein>
    <submittedName>
        <fullName evidence="4">Ground-like domain-containing protein</fullName>
    </submittedName>
</protein>
<name>A0A914X3T0_9BILA</name>
<accession>A0A914X3T0</accession>
<reference evidence="4" key="1">
    <citation type="submission" date="2022-11" db="UniProtKB">
        <authorList>
            <consortium name="WormBaseParasite"/>
        </authorList>
    </citation>
    <scope>IDENTIFICATION</scope>
</reference>
<dbReference type="InterPro" id="IPR007284">
    <property type="entry name" value="Ground-like_dom"/>
</dbReference>
<organism evidence="3 4">
    <name type="scientific">Plectus sambesii</name>
    <dbReference type="NCBI Taxonomy" id="2011161"/>
    <lineage>
        <taxon>Eukaryota</taxon>
        <taxon>Metazoa</taxon>
        <taxon>Ecdysozoa</taxon>
        <taxon>Nematoda</taxon>
        <taxon>Chromadorea</taxon>
        <taxon>Plectida</taxon>
        <taxon>Plectina</taxon>
        <taxon>Plectoidea</taxon>
        <taxon>Plectidae</taxon>
        <taxon>Plectus</taxon>
    </lineage>
</organism>